<accession>A0AAV7MAG0</accession>
<sequence length="1304" mass="145267">MEVHLAVTVQDPKKSMAIEDHDRIWGVISTSAVNQDGRSVTPITKPSNKQQERLLNKIYTTRIDPSVVQYVEAHGTGTPVGDPVEATSIGNMIGKSRPPSLSALPIGSVKGNIGHTESAAGVAGLIKVLLMMHHKTIVPSLHYSEESSSINARELNVRIPTSVQTWEELEGVGRIAAVNSFGFGGTNSHVVVKQFKQLYVPHSLKRPIEIFVLSAASIESLKLIVKDTAAHLNKMDTLSLQNLAYTSACRRSHLNNKYRNAFVTSSIKHLQQQLTTADTTREVQSKANLSIVFVFCGNGVNYKGMCKTLLKFEPVFRDKFKEIENVLFSYTSISLIDVIESDFDDFSIIEIAQPLLFATQVALVCLLKYWGIKPIALVGHSVGEVAAAHCSGLLSLTDAVKVIYHRSLLQSKVTGGKMLVVGNVPVAEISKAIDSQSGKVCIAAFNSPKSCTLSGEAEPLESLQKQLALQFRENNIFLLPLDVPAAYHSHMMDPILHKVEESLQDIKRQGSEIIEIISTVTGELASGDDFTTGKYWARNVREPVAFVDAIQTACKGKENRVFVEIGPKRALERNIKDILTKEALVYPTVQPGKEYESLFTLLEKLFVLGYNPEWKNVFEGYEAVPALFPRYHFTHRKTTKSVVEMVVQGNKRSINLAHPLLHSVSNNNMEFGCTLSMTSTPYIYEHKNNGIVIVPGSFYVELGIASLMNSSLPKIPLGAQQIGIKFSSPCIVSQASHDIKIQLESKDMEAHFKVLSPHAVYATGKITQKVGTAEKEESISLRHIIRRCRSVLKIDKMYETLTVLGFEYGQVYRQLSDVLYGEDLREAVTHVTVNNQISEELHKYYIHPVVLDAFLQMTIVMATSGTGNTKAKAGFPSSIGSMLLCRPLQSEMVIYMKISKATQDYIEVCGCFSEKNGTILVELKNVRITFLGTNSNHHSDFLYENKWKDHSKSLAVQMPVGAPKALVFADNFGIAQHLREHLHHDAKYIMYSEWKTALESGNSLMFALGKMDFVLSDYDDFLFMWGIHRFKEEFPVNITWYIAECSEAYRQIILALREQKPGALIRTITYRTVGSCIDHINPGFGLQGMTRACVTEIPEISFQQIDVSSSSVQDITALAKVIVNSTAENCPEVLINDGSIYISEIDRTRFQEDSIIFQRRPIDNSKMFTLYSTDPYKITEIFYKVVSEELSKEEQIPKGNATSNLQSVNPKDYILSLVSELSHAIPNEFTMDTSLAFLGIDSMVGMTMQNRIYNERNVKFPLVTLLDPETTVQSLIKGLEENVNKTESGDKALVENVNSETTKL</sequence>
<dbReference type="PANTHER" id="PTHR45681">
    <property type="entry name" value="POLYKETIDE SYNTHASE 44-RELATED"/>
    <property type="match status" value="1"/>
</dbReference>
<reference evidence="8" key="1">
    <citation type="journal article" date="2022" name="bioRxiv">
        <title>Sequencing and chromosome-scale assembly of the giantPleurodeles waltlgenome.</title>
        <authorList>
            <person name="Brown T."/>
            <person name="Elewa A."/>
            <person name="Iarovenko S."/>
            <person name="Subramanian E."/>
            <person name="Araus A.J."/>
            <person name="Petzold A."/>
            <person name="Susuki M."/>
            <person name="Suzuki K.-i.T."/>
            <person name="Hayashi T."/>
            <person name="Toyoda A."/>
            <person name="Oliveira C."/>
            <person name="Osipova E."/>
            <person name="Leigh N.D."/>
            <person name="Simon A."/>
            <person name="Yun M.H."/>
        </authorList>
    </citation>
    <scope>NUCLEOTIDE SEQUENCE</scope>
    <source>
        <strain evidence="8">20211129_DDA</strain>
        <tissue evidence="8">Liver</tissue>
    </source>
</reference>
<comment type="catalytic activity">
    <reaction evidence="3">
        <text>holo-[ACP] + malonyl-CoA = malonyl-[ACP] + CoA</text>
        <dbReference type="Rhea" id="RHEA:41792"/>
        <dbReference type="Rhea" id="RHEA-COMP:9623"/>
        <dbReference type="Rhea" id="RHEA-COMP:9685"/>
        <dbReference type="ChEBI" id="CHEBI:57287"/>
        <dbReference type="ChEBI" id="CHEBI:57384"/>
        <dbReference type="ChEBI" id="CHEBI:64479"/>
        <dbReference type="ChEBI" id="CHEBI:78449"/>
        <dbReference type="EC" id="2.3.1.39"/>
    </reaction>
    <physiologicalReaction direction="left-to-right" evidence="3">
        <dbReference type="Rhea" id="RHEA:41793"/>
    </physiologicalReaction>
</comment>
<proteinExistence type="predicted"/>
<dbReference type="SUPFAM" id="SSF53901">
    <property type="entry name" value="Thiolase-like"/>
    <property type="match status" value="1"/>
</dbReference>
<dbReference type="InterPro" id="IPR001227">
    <property type="entry name" value="Ac_transferase_dom_sf"/>
</dbReference>
<keyword evidence="9" id="KW-1185">Reference proteome</keyword>
<feature type="region of interest" description="C-terminal hotdog fold" evidence="4">
    <location>
        <begin position="789"/>
        <end position="937"/>
    </location>
</feature>
<feature type="domain" description="Carrier" evidence="5">
    <location>
        <begin position="1208"/>
        <end position="1283"/>
    </location>
</feature>
<dbReference type="Pfam" id="PF21089">
    <property type="entry name" value="PKS_DH_N"/>
    <property type="match status" value="1"/>
</dbReference>
<feature type="region of interest" description="N-terminal hotdog fold" evidence="4">
    <location>
        <begin position="654"/>
        <end position="775"/>
    </location>
</feature>
<dbReference type="Gene3D" id="3.40.47.10">
    <property type="match status" value="1"/>
</dbReference>
<feature type="domain" description="Ketosynthase family 3 (KS3)" evidence="6">
    <location>
        <begin position="1"/>
        <end position="194"/>
    </location>
</feature>
<dbReference type="Gene3D" id="3.10.129.110">
    <property type="entry name" value="Polyketide synthase dehydratase"/>
    <property type="match status" value="1"/>
</dbReference>
<dbReference type="SUPFAM" id="SSF52151">
    <property type="entry name" value="FabD/lysophospholipase-like"/>
    <property type="match status" value="1"/>
</dbReference>
<dbReference type="InterPro" id="IPR014043">
    <property type="entry name" value="Acyl_transferase_dom"/>
</dbReference>
<dbReference type="InterPro" id="IPR042104">
    <property type="entry name" value="PKS_dehydratase_sf"/>
</dbReference>
<dbReference type="Gene3D" id="3.40.366.10">
    <property type="entry name" value="Malonyl-Coenzyme A Acyl Carrier Protein, domain 2"/>
    <property type="match status" value="1"/>
</dbReference>
<comment type="pathway">
    <text evidence="1">Lipid metabolism; fatty acid biosynthesis.</text>
</comment>
<dbReference type="InterPro" id="IPR016039">
    <property type="entry name" value="Thiolase-like"/>
</dbReference>
<dbReference type="PROSITE" id="PS52019">
    <property type="entry name" value="PKS_MFAS_DH"/>
    <property type="match status" value="1"/>
</dbReference>
<protein>
    <recommendedName>
        <fullName evidence="10">Carrier domain-containing protein</fullName>
    </recommendedName>
</protein>
<dbReference type="SMART" id="SM00827">
    <property type="entry name" value="PKS_AT"/>
    <property type="match status" value="1"/>
</dbReference>
<feature type="domain" description="PKS/mFAS DH" evidence="7">
    <location>
        <begin position="654"/>
        <end position="937"/>
    </location>
</feature>
<name>A0AAV7MAG0_PLEWA</name>
<dbReference type="InterPro" id="IPR049551">
    <property type="entry name" value="PKS_DH_C"/>
</dbReference>
<dbReference type="Pfam" id="PF00550">
    <property type="entry name" value="PP-binding"/>
    <property type="match status" value="1"/>
</dbReference>
<evidence type="ECO:0000313" key="9">
    <source>
        <dbReference type="Proteomes" id="UP001066276"/>
    </source>
</evidence>
<dbReference type="GO" id="GO:0004314">
    <property type="term" value="F:[acyl-carrier-protein] S-malonyltransferase activity"/>
    <property type="evidence" value="ECO:0007669"/>
    <property type="project" value="UniProtKB-EC"/>
</dbReference>
<dbReference type="InterPro" id="IPR050444">
    <property type="entry name" value="Polyketide_Synthase"/>
</dbReference>
<dbReference type="InterPro" id="IPR016035">
    <property type="entry name" value="Acyl_Trfase/lysoPLipase"/>
</dbReference>
<dbReference type="Pfam" id="PF16197">
    <property type="entry name" value="KAsynt_C_assoc"/>
    <property type="match status" value="1"/>
</dbReference>
<evidence type="ECO:0000256" key="3">
    <source>
        <dbReference type="ARBA" id="ARBA00048404"/>
    </source>
</evidence>
<feature type="active site" description="Proton donor; for dehydratase activity" evidence="4">
    <location>
        <position position="852"/>
    </location>
</feature>
<dbReference type="Gene3D" id="3.30.70.250">
    <property type="entry name" value="Malonyl-CoA ACP transacylase, ACP-binding"/>
    <property type="match status" value="1"/>
</dbReference>
<dbReference type="SUPFAM" id="SSF47336">
    <property type="entry name" value="ACP-like"/>
    <property type="match status" value="1"/>
</dbReference>
<dbReference type="InterPro" id="IPR016036">
    <property type="entry name" value="Malonyl_transacylase_ACP-bd"/>
</dbReference>
<gene>
    <name evidence="8" type="ORF">NDU88_005251</name>
</gene>
<dbReference type="InterPro" id="IPR049552">
    <property type="entry name" value="PKS_DH_N"/>
</dbReference>
<evidence type="ECO:0000256" key="4">
    <source>
        <dbReference type="PROSITE-ProRule" id="PRU01363"/>
    </source>
</evidence>
<feature type="active site" description="Proton acceptor; for dehydratase activity" evidence="4">
    <location>
        <position position="686"/>
    </location>
</feature>
<dbReference type="PROSITE" id="PS50075">
    <property type="entry name" value="CARRIER"/>
    <property type="match status" value="1"/>
</dbReference>
<keyword evidence="2" id="KW-0808">Transferase</keyword>
<dbReference type="InterPro" id="IPR049900">
    <property type="entry name" value="PKS_mFAS_DH"/>
</dbReference>
<dbReference type="Proteomes" id="UP001066276">
    <property type="component" value="Chromosome 10"/>
</dbReference>
<dbReference type="Gene3D" id="3.30.70.3290">
    <property type="match status" value="1"/>
</dbReference>
<dbReference type="EMBL" id="JANPWB010000014">
    <property type="protein sequence ID" value="KAJ1100164.1"/>
    <property type="molecule type" value="Genomic_DNA"/>
</dbReference>
<dbReference type="PROSITE" id="PS52004">
    <property type="entry name" value="KS3_2"/>
    <property type="match status" value="1"/>
</dbReference>
<evidence type="ECO:0000259" key="5">
    <source>
        <dbReference type="PROSITE" id="PS50075"/>
    </source>
</evidence>
<comment type="caution">
    <text evidence="8">The sequence shown here is derived from an EMBL/GenBank/DDBJ whole genome shotgun (WGS) entry which is preliminary data.</text>
</comment>
<dbReference type="Pfam" id="PF02801">
    <property type="entry name" value="Ketoacyl-synt_C"/>
    <property type="match status" value="1"/>
</dbReference>
<evidence type="ECO:0000259" key="7">
    <source>
        <dbReference type="PROSITE" id="PS52019"/>
    </source>
</evidence>
<dbReference type="SUPFAM" id="SSF55048">
    <property type="entry name" value="Probable ACP-binding domain of malonyl-CoA ACP transacylase"/>
    <property type="match status" value="1"/>
</dbReference>
<organism evidence="8 9">
    <name type="scientific">Pleurodeles waltl</name>
    <name type="common">Iberian ribbed newt</name>
    <dbReference type="NCBI Taxonomy" id="8319"/>
    <lineage>
        <taxon>Eukaryota</taxon>
        <taxon>Metazoa</taxon>
        <taxon>Chordata</taxon>
        <taxon>Craniata</taxon>
        <taxon>Vertebrata</taxon>
        <taxon>Euteleostomi</taxon>
        <taxon>Amphibia</taxon>
        <taxon>Batrachia</taxon>
        <taxon>Caudata</taxon>
        <taxon>Salamandroidea</taxon>
        <taxon>Salamandridae</taxon>
        <taxon>Pleurodelinae</taxon>
        <taxon>Pleurodeles</taxon>
    </lineage>
</organism>
<evidence type="ECO:0000256" key="1">
    <source>
        <dbReference type="ARBA" id="ARBA00005194"/>
    </source>
</evidence>
<dbReference type="SMART" id="SM00825">
    <property type="entry name" value="PKS_KS"/>
    <property type="match status" value="1"/>
</dbReference>
<dbReference type="InterPro" id="IPR032821">
    <property type="entry name" value="PKS_assoc"/>
</dbReference>
<evidence type="ECO:0000259" key="6">
    <source>
        <dbReference type="PROSITE" id="PS52004"/>
    </source>
</evidence>
<dbReference type="Pfam" id="PF14765">
    <property type="entry name" value="PS-DH"/>
    <property type="match status" value="1"/>
</dbReference>
<evidence type="ECO:0000256" key="2">
    <source>
        <dbReference type="ARBA" id="ARBA00022679"/>
    </source>
</evidence>
<dbReference type="PANTHER" id="PTHR45681:SF8">
    <property type="entry name" value="CARRIER DOMAIN-CONTAINING PROTEIN"/>
    <property type="match status" value="1"/>
</dbReference>
<dbReference type="Pfam" id="PF00698">
    <property type="entry name" value="Acyl_transf_1"/>
    <property type="match status" value="1"/>
</dbReference>
<evidence type="ECO:0000313" key="8">
    <source>
        <dbReference type="EMBL" id="KAJ1100164.1"/>
    </source>
</evidence>
<dbReference type="InterPro" id="IPR036736">
    <property type="entry name" value="ACP-like_sf"/>
</dbReference>
<evidence type="ECO:0008006" key="10">
    <source>
        <dbReference type="Google" id="ProtNLM"/>
    </source>
</evidence>
<dbReference type="InterPro" id="IPR020841">
    <property type="entry name" value="PKS_Beta-ketoAc_synthase_dom"/>
</dbReference>
<dbReference type="InterPro" id="IPR014031">
    <property type="entry name" value="Ketoacyl_synth_C"/>
</dbReference>
<dbReference type="InterPro" id="IPR009081">
    <property type="entry name" value="PP-bd_ACP"/>
</dbReference>
<dbReference type="CDD" id="cd00833">
    <property type="entry name" value="PKS"/>
    <property type="match status" value="1"/>
</dbReference>
<dbReference type="GO" id="GO:0032787">
    <property type="term" value="P:monocarboxylic acid metabolic process"/>
    <property type="evidence" value="ECO:0007669"/>
    <property type="project" value="UniProtKB-ARBA"/>
</dbReference>